<sequence>MPSATAFQIAFRRGAKLDLDQAIAYALGEKPATPADATRTPLPAGNKRAPNSSRKDCPQ</sequence>
<dbReference type="RefSeq" id="WP_233723189.1">
    <property type="nucleotide sequence ID" value="NZ_JAJVCN010000001.1"/>
</dbReference>
<dbReference type="Proteomes" id="UP001521150">
    <property type="component" value="Unassembled WGS sequence"/>
</dbReference>
<evidence type="ECO:0000313" key="2">
    <source>
        <dbReference type="EMBL" id="MCE7002154.1"/>
    </source>
</evidence>
<feature type="region of interest" description="Disordered" evidence="1">
    <location>
        <begin position="28"/>
        <end position="59"/>
    </location>
</feature>
<comment type="caution">
    <text evidence="2">The sequence shown here is derived from an EMBL/GenBank/DDBJ whole genome shotgun (WGS) entry which is preliminary data.</text>
</comment>
<dbReference type="EMBL" id="JAJVCN010000001">
    <property type="protein sequence ID" value="MCE7002154.1"/>
    <property type="molecule type" value="Genomic_DNA"/>
</dbReference>
<protein>
    <submittedName>
        <fullName evidence="2">Uncharacterized protein</fullName>
    </submittedName>
</protein>
<evidence type="ECO:0000256" key="1">
    <source>
        <dbReference type="SAM" id="MobiDB-lite"/>
    </source>
</evidence>
<organism evidence="2 3">
    <name type="scientific">Kibdelosporangium philippinense</name>
    <dbReference type="NCBI Taxonomy" id="211113"/>
    <lineage>
        <taxon>Bacteria</taxon>
        <taxon>Bacillati</taxon>
        <taxon>Actinomycetota</taxon>
        <taxon>Actinomycetes</taxon>
        <taxon>Pseudonocardiales</taxon>
        <taxon>Pseudonocardiaceae</taxon>
        <taxon>Kibdelosporangium</taxon>
    </lineage>
</organism>
<evidence type="ECO:0000313" key="3">
    <source>
        <dbReference type="Proteomes" id="UP001521150"/>
    </source>
</evidence>
<accession>A0ABS8Z579</accession>
<proteinExistence type="predicted"/>
<gene>
    <name evidence="2" type="ORF">LWC34_04830</name>
</gene>
<keyword evidence="3" id="KW-1185">Reference proteome</keyword>
<reference evidence="2 3" key="1">
    <citation type="submission" date="2021-12" db="EMBL/GenBank/DDBJ databases">
        <title>Genome sequence of Kibdelosporangium philippinense ATCC 49844.</title>
        <authorList>
            <person name="Fedorov E.A."/>
            <person name="Omeragic M."/>
            <person name="Shalygina K.F."/>
            <person name="Maclea K.S."/>
        </authorList>
    </citation>
    <scope>NUCLEOTIDE SEQUENCE [LARGE SCALE GENOMIC DNA]</scope>
    <source>
        <strain evidence="2 3">ATCC 49844</strain>
    </source>
</reference>
<name>A0ABS8Z579_9PSEU</name>